<dbReference type="Proteomes" id="UP000304953">
    <property type="component" value="Unassembled WGS sequence"/>
</dbReference>
<proteinExistence type="predicted"/>
<organism evidence="1 2">
    <name type="scientific">Petralouisia muris</name>
    <dbReference type="NCBI Taxonomy" id="3032872"/>
    <lineage>
        <taxon>Bacteria</taxon>
        <taxon>Bacillati</taxon>
        <taxon>Bacillota</taxon>
        <taxon>Clostridia</taxon>
        <taxon>Lachnospirales</taxon>
        <taxon>Lachnospiraceae</taxon>
        <taxon>Petralouisia</taxon>
    </lineage>
</organism>
<keyword evidence="2" id="KW-1185">Reference proteome</keyword>
<comment type="caution">
    <text evidence="1">The sequence shown here is derived from an EMBL/GenBank/DDBJ whole genome shotgun (WGS) entry which is preliminary data.</text>
</comment>
<reference evidence="1" key="1">
    <citation type="submission" date="2019-04" db="EMBL/GenBank/DDBJ databases">
        <title>Microbes associate with the intestines of laboratory mice.</title>
        <authorList>
            <person name="Navarre W."/>
            <person name="Wong E."/>
            <person name="Huang K."/>
            <person name="Tropini C."/>
            <person name="Ng K."/>
            <person name="Yu B."/>
        </authorList>
    </citation>
    <scope>NUCLEOTIDE SEQUENCE</scope>
    <source>
        <strain evidence="1">NM01_1-7b</strain>
    </source>
</reference>
<accession>A0AC61RN98</accession>
<dbReference type="EMBL" id="SRYA01000100">
    <property type="protein sequence ID" value="TGY88663.1"/>
    <property type="molecule type" value="Genomic_DNA"/>
</dbReference>
<sequence length="78" mass="9020">MNQVDGFTSADYARYNPETDDEVVWNKEDIVAYYGTDLTPAYVPNVLRLTKTLIWKSIRTFPNFLMPSRIGLIAQVYL</sequence>
<evidence type="ECO:0000313" key="2">
    <source>
        <dbReference type="Proteomes" id="UP000304953"/>
    </source>
</evidence>
<protein>
    <submittedName>
        <fullName evidence="1">Uncharacterized protein</fullName>
    </submittedName>
</protein>
<name>A0AC61RN98_9FIRM</name>
<gene>
    <name evidence="1" type="ORF">E5329_25805</name>
</gene>
<evidence type="ECO:0000313" key="1">
    <source>
        <dbReference type="EMBL" id="TGY88663.1"/>
    </source>
</evidence>